<dbReference type="SMART" id="SM00347">
    <property type="entry name" value="HTH_MARR"/>
    <property type="match status" value="1"/>
</dbReference>
<protein>
    <submittedName>
        <fullName evidence="2">MarR family winged helix-turn-helix transcriptional regulator</fullName>
    </submittedName>
</protein>
<dbReference type="SUPFAM" id="SSF46785">
    <property type="entry name" value="Winged helix' DNA-binding domain"/>
    <property type="match status" value="1"/>
</dbReference>
<sequence>MHPGPAAEAILPPPTPDGLEDCICFLLRAAARRASAHYGRHLAPIGLGLPQHAAVGMAAAFEKRNGRPATITELARALDLDRTTLARNLKPMVAAGLVTVEPAGRGSGQPGRAKAVRATREGRQAYRAGIALWRRAQDEMRALLGRDYAGLVAGLAATIAGTAAVTTAVDPF</sequence>
<gene>
    <name evidence="2" type="ORF">ACFOOQ_11375</name>
</gene>
<dbReference type="Gene3D" id="1.10.10.10">
    <property type="entry name" value="Winged helix-like DNA-binding domain superfamily/Winged helix DNA-binding domain"/>
    <property type="match status" value="1"/>
</dbReference>
<name>A0ABV7VGT7_9PROT</name>
<dbReference type="InterPro" id="IPR000835">
    <property type="entry name" value="HTH_MarR-typ"/>
</dbReference>
<feature type="domain" description="HTH marR-type" evidence="1">
    <location>
        <begin position="40"/>
        <end position="149"/>
    </location>
</feature>
<dbReference type="Pfam" id="PF12840">
    <property type="entry name" value="HTH_20"/>
    <property type="match status" value="1"/>
</dbReference>
<dbReference type="Proteomes" id="UP001595711">
    <property type="component" value="Unassembled WGS sequence"/>
</dbReference>
<dbReference type="InterPro" id="IPR036388">
    <property type="entry name" value="WH-like_DNA-bd_sf"/>
</dbReference>
<dbReference type="InterPro" id="IPR011991">
    <property type="entry name" value="ArsR-like_HTH"/>
</dbReference>
<dbReference type="InterPro" id="IPR036390">
    <property type="entry name" value="WH_DNA-bd_sf"/>
</dbReference>
<keyword evidence="3" id="KW-1185">Reference proteome</keyword>
<comment type="caution">
    <text evidence="2">The sequence shown here is derived from an EMBL/GenBank/DDBJ whole genome shotgun (WGS) entry which is preliminary data.</text>
</comment>
<evidence type="ECO:0000313" key="2">
    <source>
        <dbReference type="EMBL" id="MFC3676147.1"/>
    </source>
</evidence>
<organism evidence="2 3">
    <name type="scientific">Ferrovibrio xuzhouensis</name>
    <dbReference type="NCBI Taxonomy" id="1576914"/>
    <lineage>
        <taxon>Bacteria</taxon>
        <taxon>Pseudomonadati</taxon>
        <taxon>Pseudomonadota</taxon>
        <taxon>Alphaproteobacteria</taxon>
        <taxon>Rhodospirillales</taxon>
        <taxon>Rhodospirillaceae</taxon>
        <taxon>Ferrovibrio</taxon>
    </lineage>
</organism>
<dbReference type="RefSeq" id="WP_379726202.1">
    <property type="nucleotide sequence ID" value="NZ_JBHRYJ010000002.1"/>
</dbReference>
<dbReference type="EMBL" id="JBHRYJ010000002">
    <property type="protein sequence ID" value="MFC3676147.1"/>
    <property type="molecule type" value="Genomic_DNA"/>
</dbReference>
<accession>A0ABV7VGT7</accession>
<dbReference type="CDD" id="cd00090">
    <property type="entry name" value="HTH_ARSR"/>
    <property type="match status" value="1"/>
</dbReference>
<evidence type="ECO:0000313" key="3">
    <source>
        <dbReference type="Proteomes" id="UP001595711"/>
    </source>
</evidence>
<evidence type="ECO:0000259" key="1">
    <source>
        <dbReference type="SMART" id="SM00347"/>
    </source>
</evidence>
<reference evidence="3" key="1">
    <citation type="journal article" date="2019" name="Int. J. Syst. Evol. Microbiol.">
        <title>The Global Catalogue of Microorganisms (GCM) 10K type strain sequencing project: providing services to taxonomists for standard genome sequencing and annotation.</title>
        <authorList>
            <consortium name="The Broad Institute Genomics Platform"/>
            <consortium name="The Broad Institute Genome Sequencing Center for Infectious Disease"/>
            <person name="Wu L."/>
            <person name="Ma J."/>
        </authorList>
    </citation>
    <scope>NUCLEOTIDE SEQUENCE [LARGE SCALE GENOMIC DNA]</scope>
    <source>
        <strain evidence="3">KCTC 42182</strain>
    </source>
</reference>
<proteinExistence type="predicted"/>